<dbReference type="GO" id="GO:0003824">
    <property type="term" value="F:catalytic activity"/>
    <property type="evidence" value="ECO:0007669"/>
    <property type="project" value="InterPro"/>
</dbReference>
<protein>
    <submittedName>
        <fullName evidence="1">Uncharacterized protein</fullName>
    </submittedName>
</protein>
<organism evidence="1">
    <name type="scientific">Aphanomyces invadans</name>
    <dbReference type="NCBI Taxonomy" id="157072"/>
    <lineage>
        <taxon>Eukaryota</taxon>
        <taxon>Sar</taxon>
        <taxon>Stramenopiles</taxon>
        <taxon>Oomycota</taxon>
        <taxon>Saprolegniomycetes</taxon>
        <taxon>Saprolegniales</taxon>
        <taxon>Verrucalvaceae</taxon>
        <taxon>Aphanomyces</taxon>
    </lineage>
</organism>
<dbReference type="RefSeq" id="XP_008868643.1">
    <property type="nucleotide sequence ID" value="XM_008870421.1"/>
</dbReference>
<dbReference type="InterPro" id="IPR040442">
    <property type="entry name" value="Pyrv_kinase-like_dom_sf"/>
</dbReference>
<name>A0A024UAF9_9STRA</name>
<dbReference type="VEuPathDB" id="FungiDB:H310_05655"/>
<sequence length="95" mass="10543">MRPMIGYGDPGIIFARTDAKAATILDNNSDGRDNPFIFAFFPGGSVKEFADFNAMKKCAIVRLRHAPSNCCERARSTVEGYHRVRGGVEELHCLH</sequence>
<reference evidence="1" key="1">
    <citation type="submission" date="2013-12" db="EMBL/GenBank/DDBJ databases">
        <title>The Genome Sequence of Aphanomyces invadans NJM9701.</title>
        <authorList>
            <consortium name="The Broad Institute Genomics Platform"/>
            <person name="Russ C."/>
            <person name="Tyler B."/>
            <person name="van West P."/>
            <person name="Dieguez-Uribeondo J."/>
            <person name="Young S.K."/>
            <person name="Zeng Q."/>
            <person name="Gargeya S."/>
            <person name="Fitzgerald M."/>
            <person name="Abouelleil A."/>
            <person name="Alvarado L."/>
            <person name="Chapman S.B."/>
            <person name="Gainer-Dewar J."/>
            <person name="Goldberg J."/>
            <person name="Griggs A."/>
            <person name="Gujja S."/>
            <person name="Hansen M."/>
            <person name="Howarth C."/>
            <person name="Imamovic A."/>
            <person name="Ireland A."/>
            <person name="Larimer J."/>
            <person name="McCowan C."/>
            <person name="Murphy C."/>
            <person name="Pearson M."/>
            <person name="Poon T.W."/>
            <person name="Priest M."/>
            <person name="Roberts A."/>
            <person name="Saif S."/>
            <person name="Shea T."/>
            <person name="Sykes S."/>
            <person name="Wortman J."/>
            <person name="Nusbaum C."/>
            <person name="Birren B."/>
        </authorList>
    </citation>
    <scope>NUCLEOTIDE SEQUENCE [LARGE SCALE GENOMIC DNA]</scope>
    <source>
        <strain evidence="1">NJM9701</strain>
    </source>
</reference>
<dbReference type="AlphaFoldDB" id="A0A024UAF9"/>
<dbReference type="InterPro" id="IPR015813">
    <property type="entry name" value="Pyrv/PenolPyrv_kinase-like_dom"/>
</dbReference>
<evidence type="ECO:0000313" key="1">
    <source>
        <dbReference type="EMBL" id="ETW03259.1"/>
    </source>
</evidence>
<accession>A0A024UAF9</accession>
<dbReference type="SUPFAM" id="SSF51621">
    <property type="entry name" value="Phosphoenolpyruvate/pyruvate domain"/>
    <property type="match status" value="1"/>
</dbReference>
<dbReference type="GeneID" id="20082705"/>
<proteinExistence type="predicted"/>
<dbReference type="EMBL" id="KI913960">
    <property type="protein sequence ID" value="ETW03259.1"/>
    <property type="molecule type" value="Genomic_DNA"/>
</dbReference>
<gene>
    <name evidence="1" type="ORF">H310_05655</name>
</gene>
<dbReference type="Gene3D" id="3.20.20.60">
    <property type="entry name" value="Phosphoenolpyruvate-binding domains"/>
    <property type="match status" value="1"/>
</dbReference>